<dbReference type="OrthoDB" id="4337792at2759"/>
<gene>
    <name evidence="9" type="ORF">M436DRAFT_67727</name>
</gene>
<reference evidence="9 10" key="1">
    <citation type="journal article" date="2014" name="BMC Genomics">
        <title>Genome sequencing of four Aureobasidium pullulans varieties: biotechnological potential, stress tolerance, and description of new species.</title>
        <authorList>
            <person name="Gostin Ar C."/>
            <person name="Ohm R.A."/>
            <person name="Kogej T."/>
            <person name="Sonjak S."/>
            <person name="Turk M."/>
            <person name="Zajc J."/>
            <person name="Zalar P."/>
            <person name="Grube M."/>
            <person name="Sun H."/>
            <person name="Han J."/>
            <person name="Sharma A."/>
            <person name="Chiniquy J."/>
            <person name="Ngan C.Y."/>
            <person name="Lipzen A."/>
            <person name="Barry K."/>
            <person name="Grigoriev I.V."/>
            <person name="Gunde-Cimerman N."/>
        </authorList>
    </citation>
    <scope>NUCLEOTIDE SEQUENCE [LARGE SCALE GENOMIC DNA]</scope>
    <source>
        <strain evidence="9 10">CBS 147.97</strain>
    </source>
</reference>
<dbReference type="InterPro" id="IPR051430">
    <property type="entry name" value="Fungal_TF_Env_Response"/>
</dbReference>
<protein>
    <recommendedName>
        <fullName evidence="8">Xylanolytic transcriptional activator regulatory domain-containing protein</fullName>
    </recommendedName>
</protein>
<dbReference type="RefSeq" id="XP_013423030.1">
    <property type="nucleotide sequence ID" value="XM_013567576.1"/>
</dbReference>
<feature type="domain" description="Xylanolytic transcriptional activator regulatory" evidence="8">
    <location>
        <begin position="182"/>
        <end position="388"/>
    </location>
</feature>
<dbReference type="GO" id="GO:0008270">
    <property type="term" value="F:zinc ion binding"/>
    <property type="evidence" value="ECO:0007669"/>
    <property type="project" value="InterPro"/>
</dbReference>
<dbReference type="EMBL" id="KL584725">
    <property type="protein sequence ID" value="KEQ68807.1"/>
    <property type="molecule type" value="Genomic_DNA"/>
</dbReference>
<evidence type="ECO:0000256" key="5">
    <source>
        <dbReference type="ARBA" id="ARBA00023163"/>
    </source>
</evidence>
<dbReference type="GO" id="GO:0005634">
    <property type="term" value="C:nucleus"/>
    <property type="evidence" value="ECO:0007669"/>
    <property type="project" value="TreeGrafter"/>
</dbReference>
<dbReference type="InterPro" id="IPR007219">
    <property type="entry name" value="XnlR_reg_dom"/>
</dbReference>
<dbReference type="GO" id="GO:0006351">
    <property type="term" value="P:DNA-templated transcription"/>
    <property type="evidence" value="ECO:0007669"/>
    <property type="project" value="InterPro"/>
</dbReference>
<evidence type="ECO:0000256" key="7">
    <source>
        <dbReference type="SAM" id="MobiDB-lite"/>
    </source>
</evidence>
<dbReference type="GeneID" id="25414264"/>
<dbReference type="HOGENOM" id="CLU_007091_3_1_1"/>
<sequence length="682" mass="76340">MLASEPQAAVSATATMEGSQSQLSATPLVSTVTSWYSCALGALRVTDGSEESRLGRITDIGPLAPNGPSLQATDGSRESDEIRMAPDELEQSLSMIKAPIRHLMVKERYVGPSHWMQTVLLLPDTMAWFNKSNLSSSPIHALLSHCKSLADRLERQQHPEVFDGSYGKHMPTIDIADRLVRLYLDNFESLHRIVHKPTFEGYYTLYWLDRNRVSTPMLLQIQLCLALGACVFDDRFSLRSSALQYIDEAKTWLTQPENSRPDIERLQLLCLLQLARQNICSLQEDVAWISAGELHRTALCIGLHLDPASLPNLSPYQSEMRRRLWATVLDIQLQSSLDSGNLPLVTLAQASCCLPSNLDDAKLHKTDNELPISLPRETMSDTSLQIAIGRSFGVRLRIVDMANRTNSEPNYKEILHATSELNDAYRALTTTLSSYGSKLSLFHRLLCETFLQPYFLALHVPYMRIAFRDPIFHFSRELCVKRALDLSHAAFASQSLDNPDLMSLRTVADMDPPCIEYTRLSTCGSGPFRSIQIQNNYIIAAELLATSQEENHFASVKATRQTLAQRQDGQSLREVELHALVTSAVKWAENRLLAGETNVKDYLFHVVALAQVKTAKGSQASTDIKTAKGADALRCASKILQNRILDDRPPTFDVPVDDEGLASLWYTWQESSEDALWEFVSM</sequence>
<organism evidence="9 10">
    <name type="scientific">Aureobasidium namibiae CBS 147.97</name>
    <dbReference type="NCBI Taxonomy" id="1043004"/>
    <lineage>
        <taxon>Eukaryota</taxon>
        <taxon>Fungi</taxon>
        <taxon>Dikarya</taxon>
        <taxon>Ascomycota</taxon>
        <taxon>Pezizomycotina</taxon>
        <taxon>Dothideomycetes</taxon>
        <taxon>Dothideomycetidae</taxon>
        <taxon>Dothideales</taxon>
        <taxon>Saccotheciaceae</taxon>
        <taxon>Aureobasidium</taxon>
    </lineage>
</organism>
<dbReference type="Pfam" id="PF04082">
    <property type="entry name" value="Fungal_trans"/>
    <property type="match status" value="1"/>
</dbReference>
<evidence type="ECO:0000256" key="3">
    <source>
        <dbReference type="ARBA" id="ARBA00023015"/>
    </source>
</evidence>
<name>A0A074WG10_9PEZI</name>
<feature type="compositionally biased region" description="Polar residues" evidence="7">
    <location>
        <begin position="10"/>
        <end position="23"/>
    </location>
</feature>
<evidence type="ECO:0000313" key="9">
    <source>
        <dbReference type="EMBL" id="KEQ68807.1"/>
    </source>
</evidence>
<keyword evidence="4" id="KW-0238">DNA-binding</keyword>
<evidence type="ECO:0000256" key="4">
    <source>
        <dbReference type="ARBA" id="ARBA00023125"/>
    </source>
</evidence>
<feature type="region of interest" description="Disordered" evidence="7">
    <location>
        <begin position="57"/>
        <end position="79"/>
    </location>
</feature>
<evidence type="ECO:0000256" key="6">
    <source>
        <dbReference type="ARBA" id="ARBA00023242"/>
    </source>
</evidence>
<keyword evidence="1" id="KW-0479">Metal-binding</keyword>
<evidence type="ECO:0000256" key="2">
    <source>
        <dbReference type="ARBA" id="ARBA00022833"/>
    </source>
</evidence>
<keyword evidence="6" id="KW-0539">Nucleus</keyword>
<dbReference type="CDD" id="cd12148">
    <property type="entry name" value="fungal_TF_MHR"/>
    <property type="match status" value="1"/>
</dbReference>
<dbReference type="AlphaFoldDB" id="A0A074WG10"/>
<keyword evidence="5" id="KW-0804">Transcription</keyword>
<dbReference type="PANTHER" id="PTHR31944">
    <property type="entry name" value="HEME-RESPONSIVE ZINC FINGER TRANSCRIPTION FACTOR HAP1"/>
    <property type="match status" value="1"/>
</dbReference>
<dbReference type="Proteomes" id="UP000027730">
    <property type="component" value="Unassembled WGS sequence"/>
</dbReference>
<dbReference type="PANTHER" id="PTHR31944:SF131">
    <property type="entry name" value="HEME-RESPONSIVE ZINC FINGER TRANSCRIPTION FACTOR HAP1"/>
    <property type="match status" value="1"/>
</dbReference>
<dbReference type="GO" id="GO:0001228">
    <property type="term" value="F:DNA-binding transcription activator activity, RNA polymerase II-specific"/>
    <property type="evidence" value="ECO:0007669"/>
    <property type="project" value="TreeGrafter"/>
</dbReference>
<evidence type="ECO:0000256" key="1">
    <source>
        <dbReference type="ARBA" id="ARBA00022723"/>
    </source>
</evidence>
<accession>A0A074WG10</accession>
<evidence type="ECO:0000259" key="8">
    <source>
        <dbReference type="Pfam" id="PF04082"/>
    </source>
</evidence>
<proteinExistence type="predicted"/>
<dbReference type="GO" id="GO:0000978">
    <property type="term" value="F:RNA polymerase II cis-regulatory region sequence-specific DNA binding"/>
    <property type="evidence" value="ECO:0007669"/>
    <property type="project" value="TreeGrafter"/>
</dbReference>
<keyword evidence="3" id="KW-0805">Transcription regulation</keyword>
<keyword evidence="10" id="KW-1185">Reference proteome</keyword>
<feature type="region of interest" description="Disordered" evidence="7">
    <location>
        <begin position="1"/>
        <end position="23"/>
    </location>
</feature>
<evidence type="ECO:0000313" key="10">
    <source>
        <dbReference type="Proteomes" id="UP000027730"/>
    </source>
</evidence>
<keyword evidence="2" id="KW-0862">Zinc</keyword>